<dbReference type="AlphaFoldDB" id="A0A0M9ABM7"/>
<sequence>MESLSDSKIVPWYVLYRQESVKFRASLRQQKWRRHIRAKRVPYITQKEQQASSRDAADANINSKQMHSTNERSSIINANS</sequence>
<name>A0A0M9ABM7_9HYME</name>
<dbReference type="Proteomes" id="UP000053105">
    <property type="component" value="Unassembled WGS sequence"/>
</dbReference>
<organism evidence="2 3">
    <name type="scientific">Melipona quadrifasciata</name>
    <dbReference type="NCBI Taxonomy" id="166423"/>
    <lineage>
        <taxon>Eukaryota</taxon>
        <taxon>Metazoa</taxon>
        <taxon>Ecdysozoa</taxon>
        <taxon>Arthropoda</taxon>
        <taxon>Hexapoda</taxon>
        <taxon>Insecta</taxon>
        <taxon>Pterygota</taxon>
        <taxon>Neoptera</taxon>
        <taxon>Endopterygota</taxon>
        <taxon>Hymenoptera</taxon>
        <taxon>Apocrita</taxon>
        <taxon>Aculeata</taxon>
        <taxon>Apoidea</taxon>
        <taxon>Anthophila</taxon>
        <taxon>Apidae</taxon>
        <taxon>Melipona</taxon>
    </lineage>
</organism>
<protein>
    <submittedName>
        <fullName evidence="2">Uncharacterized protein</fullName>
    </submittedName>
</protein>
<evidence type="ECO:0000256" key="1">
    <source>
        <dbReference type="SAM" id="MobiDB-lite"/>
    </source>
</evidence>
<proteinExistence type="predicted"/>
<evidence type="ECO:0000313" key="2">
    <source>
        <dbReference type="EMBL" id="KOX80526.1"/>
    </source>
</evidence>
<dbReference type="EMBL" id="KQ435700">
    <property type="protein sequence ID" value="KOX80526.1"/>
    <property type="molecule type" value="Genomic_DNA"/>
</dbReference>
<gene>
    <name evidence="2" type="ORF">WN51_13010</name>
</gene>
<reference evidence="2 3" key="1">
    <citation type="submission" date="2015-07" db="EMBL/GenBank/DDBJ databases">
        <title>The genome of Melipona quadrifasciata.</title>
        <authorList>
            <person name="Pan H."/>
            <person name="Kapheim K."/>
        </authorList>
    </citation>
    <scope>NUCLEOTIDE SEQUENCE [LARGE SCALE GENOMIC DNA]</scope>
    <source>
        <strain evidence="2">0111107301</strain>
        <tissue evidence="2">Whole body</tissue>
    </source>
</reference>
<feature type="compositionally biased region" description="Polar residues" evidence="1">
    <location>
        <begin position="60"/>
        <end position="80"/>
    </location>
</feature>
<feature type="region of interest" description="Disordered" evidence="1">
    <location>
        <begin position="44"/>
        <end position="80"/>
    </location>
</feature>
<accession>A0A0M9ABM7</accession>
<evidence type="ECO:0000313" key="3">
    <source>
        <dbReference type="Proteomes" id="UP000053105"/>
    </source>
</evidence>
<keyword evidence="3" id="KW-1185">Reference proteome</keyword>